<feature type="compositionally biased region" description="Basic and acidic residues" evidence="2">
    <location>
        <begin position="328"/>
        <end position="339"/>
    </location>
</feature>
<feature type="compositionally biased region" description="Basic and acidic residues" evidence="2">
    <location>
        <begin position="455"/>
        <end position="465"/>
    </location>
</feature>
<dbReference type="EMBL" id="KV429156">
    <property type="protein sequence ID" value="KZT63804.1"/>
    <property type="molecule type" value="Genomic_DNA"/>
</dbReference>
<feature type="region of interest" description="Disordered" evidence="2">
    <location>
        <begin position="287"/>
        <end position="594"/>
    </location>
</feature>
<feature type="region of interest" description="Disordered" evidence="2">
    <location>
        <begin position="1"/>
        <end position="46"/>
    </location>
</feature>
<protein>
    <submittedName>
        <fullName evidence="3">Uncharacterized protein</fullName>
    </submittedName>
</protein>
<feature type="coiled-coil region" evidence="1">
    <location>
        <begin position="145"/>
        <end position="186"/>
    </location>
</feature>
<gene>
    <name evidence="3" type="ORF">DAEQUDRAFT_770276</name>
</gene>
<feature type="compositionally biased region" description="Polar residues" evidence="2">
    <location>
        <begin position="311"/>
        <end position="325"/>
    </location>
</feature>
<evidence type="ECO:0000256" key="2">
    <source>
        <dbReference type="SAM" id="MobiDB-lite"/>
    </source>
</evidence>
<feature type="compositionally biased region" description="Basic and acidic residues" evidence="2">
    <location>
        <begin position="421"/>
        <end position="430"/>
    </location>
</feature>
<evidence type="ECO:0000256" key="1">
    <source>
        <dbReference type="SAM" id="Coils"/>
    </source>
</evidence>
<keyword evidence="4" id="KW-1185">Reference proteome</keyword>
<dbReference type="STRING" id="1314783.A0A165KZP0"/>
<proteinExistence type="predicted"/>
<feature type="compositionally biased region" description="Pro residues" evidence="2">
    <location>
        <begin position="563"/>
        <end position="593"/>
    </location>
</feature>
<dbReference type="Proteomes" id="UP000076727">
    <property type="component" value="Unassembled WGS sequence"/>
</dbReference>
<accession>A0A165KZP0</accession>
<organism evidence="3 4">
    <name type="scientific">Daedalea quercina L-15889</name>
    <dbReference type="NCBI Taxonomy" id="1314783"/>
    <lineage>
        <taxon>Eukaryota</taxon>
        <taxon>Fungi</taxon>
        <taxon>Dikarya</taxon>
        <taxon>Basidiomycota</taxon>
        <taxon>Agaricomycotina</taxon>
        <taxon>Agaricomycetes</taxon>
        <taxon>Polyporales</taxon>
        <taxon>Fomitopsis</taxon>
    </lineage>
</organism>
<dbReference type="AlphaFoldDB" id="A0A165KZP0"/>
<evidence type="ECO:0000313" key="3">
    <source>
        <dbReference type="EMBL" id="KZT63804.1"/>
    </source>
</evidence>
<sequence>MTPTVGRVSGPATPSQPHASPPSDHLSNPAPPEEQQHAAPPQQNVSDNRSACLLNQWDPAKHAHVTFGSLGKHFAELARVAEAHLARELGEVKAHAQHCEKQFAVALAGAKAERQAADAARAAEAEVRGNMLKAYAAATQLSGMCGGLRGQLRTVQAELEQARAERESLREENWQLKEVVAKLSRDVHLGERERREGSSAASGDALLDSALAQAREECEKRVLIERELTELKAHVSKQVGVPRSPPSALIAEPAPHNQALLQSSATDTSWPEIVATFPRLEVSFANTQPVEQREPDNCQGGGRTPPPLAGQSFTSGLATPQSQAGTVDIERPPSDRAASESEVIDLTMSDDSPSPPAANGRKRSASPSLLDEESALKRRRVQELIDGPPPRAEESPPEMRPSSSSSIHEFGVAPLLMGTPAHEDLASSEREEVDPDQTLVDESGADPASLTVPKLESKVESREEGEILGTPTEVKPVATLGEATPGHRDATLPEQVPSVHQLKDEEEEDGEIKQETQASPPLPSALTPTLPIRSLPVSTVKALPASREQRPSTSSDRTVPLLAPRPPPESHALPPKPNVPPPPLPRNPPPPRPALRRTLTISHINLAYHEVGPQYTCVMCKRRHSKDPTFRAASFPKNSSWDTLAGHVEREHPMGFERLVNMSAGQIAEAISRK</sequence>
<name>A0A165KZP0_9APHY</name>
<keyword evidence="1" id="KW-0175">Coiled coil</keyword>
<evidence type="ECO:0000313" key="4">
    <source>
        <dbReference type="Proteomes" id="UP000076727"/>
    </source>
</evidence>
<reference evidence="3 4" key="1">
    <citation type="journal article" date="2016" name="Mol. Biol. Evol.">
        <title>Comparative Genomics of Early-Diverging Mushroom-Forming Fungi Provides Insights into the Origins of Lignocellulose Decay Capabilities.</title>
        <authorList>
            <person name="Nagy L.G."/>
            <person name="Riley R."/>
            <person name="Tritt A."/>
            <person name="Adam C."/>
            <person name="Daum C."/>
            <person name="Floudas D."/>
            <person name="Sun H."/>
            <person name="Yadav J.S."/>
            <person name="Pangilinan J."/>
            <person name="Larsson K.H."/>
            <person name="Matsuura K."/>
            <person name="Barry K."/>
            <person name="Labutti K."/>
            <person name="Kuo R."/>
            <person name="Ohm R.A."/>
            <person name="Bhattacharya S.S."/>
            <person name="Shirouzu T."/>
            <person name="Yoshinaga Y."/>
            <person name="Martin F.M."/>
            <person name="Grigoriev I.V."/>
            <person name="Hibbett D.S."/>
        </authorList>
    </citation>
    <scope>NUCLEOTIDE SEQUENCE [LARGE SCALE GENOMIC DNA]</scope>
    <source>
        <strain evidence="3 4">L-15889</strain>
    </source>
</reference>
<dbReference type="OrthoDB" id="2803745at2759"/>